<evidence type="ECO:0000313" key="4">
    <source>
        <dbReference type="Proteomes" id="UP000769157"/>
    </source>
</evidence>
<keyword evidence="4" id="KW-1185">Reference proteome</keyword>
<comment type="caution">
    <text evidence="3">The sequence shown here is derived from an EMBL/GenBank/DDBJ whole genome shotgun (WGS) entry which is preliminary data.</text>
</comment>
<dbReference type="Gene3D" id="2.40.160.120">
    <property type="match status" value="1"/>
</dbReference>
<reference evidence="3" key="2">
    <citation type="submission" date="2021-01" db="EMBL/GenBank/DDBJ databases">
        <authorList>
            <person name="Schikora-Tamarit M.A."/>
        </authorList>
    </citation>
    <scope>NUCLEOTIDE SEQUENCE</scope>
    <source>
        <strain evidence="3">CBS6075</strain>
    </source>
</reference>
<dbReference type="Pfam" id="PF01237">
    <property type="entry name" value="Oxysterol_BP"/>
    <property type="match status" value="1"/>
</dbReference>
<dbReference type="Proteomes" id="UP000769157">
    <property type="component" value="Unassembled WGS sequence"/>
</dbReference>
<reference evidence="3" key="1">
    <citation type="journal article" date="2021" name="Open Biol.">
        <title>Shared evolutionary footprints suggest mitochondrial oxidative damage underlies multiple complex I losses in fungi.</title>
        <authorList>
            <person name="Schikora-Tamarit M.A."/>
            <person name="Marcet-Houben M."/>
            <person name="Nosek J."/>
            <person name="Gabaldon T."/>
        </authorList>
    </citation>
    <scope>NUCLEOTIDE SEQUENCE</scope>
    <source>
        <strain evidence="3">CBS6075</strain>
    </source>
</reference>
<evidence type="ECO:0000313" key="3">
    <source>
        <dbReference type="EMBL" id="KAH3667789.1"/>
    </source>
</evidence>
<dbReference type="GO" id="GO:0006887">
    <property type="term" value="P:exocytosis"/>
    <property type="evidence" value="ECO:0007669"/>
    <property type="project" value="TreeGrafter"/>
</dbReference>
<evidence type="ECO:0000256" key="1">
    <source>
        <dbReference type="ARBA" id="ARBA00008842"/>
    </source>
</evidence>
<dbReference type="GO" id="GO:0030011">
    <property type="term" value="P:maintenance of cell polarity"/>
    <property type="evidence" value="ECO:0007669"/>
    <property type="project" value="TreeGrafter"/>
</dbReference>
<accession>A0A9P8T6U4</accession>
<dbReference type="GO" id="GO:0005829">
    <property type="term" value="C:cytosol"/>
    <property type="evidence" value="ECO:0007669"/>
    <property type="project" value="TreeGrafter"/>
</dbReference>
<dbReference type="GO" id="GO:0006897">
    <property type="term" value="P:endocytosis"/>
    <property type="evidence" value="ECO:0007669"/>
    <property type="project" value="TreeGrafter"/>
</dbReference>
<evidence type="ECO:0000256" key="2">
    <source>
        <dbReference type="ARBA" id="ARBA00022553"/>
    </source>
</evidence>
<feature type="non-terminal residue" evidence="3">
    <location>
        <position position="98"/>
    </location>
</feature>
<organism evidence="3 4">
    <name type="scientific">Ogataea philodendri</name>
    <dbReference type="NCBI Taxonomy" id="1378263"/>
    <lineage>
        <taxon>Eukaryota</taxon>
        <taxon>Fungi</taxon>
        <taxon>Dikarya</taxon>
        <taxon>Ascomycota</taxon>
        <taxon>Saccharomycotina</taxon>
        <taxon>Pichiomycetes</taxon>
        <taxon>Pichiales</taxon>
        <taxon>Pichiaceae</taxon>
        <taxon>Ogataea</taxon>
    </lineage>
</organism>
<comment type="similarity">
    <text evidence="1">Belongs to the OSBP family.</text>
</comment>
<dbReference type="GO" id="GO:0005886">
    <property type="term" value="C:plasma membrane"/>
    <property type="evidence" value="ECO:0007669"/>
    <property type="project" value="TreeGrafter"/>
</dbReference>
<proteinExistence type="inferred from homology"/>
<dbReference type="InterPro" id="IPR037239">
    <property type="entry name" value="OSBP_sf"/>
</dbReference>
<dbReference type="GeneID" id="70234734"/>
<dbReference type="GO" id="GO:0032934">
    <property type="term" value="F:sterol binding"/>
    <property type="evidence" value="ECO:0007669"/>
    <property type="project" value="TreeGrafter"/>
</dbReference>
<gene>
    <name evidence="3" type="ORF">OGAPHI_002767</name>
</gene>
<feature type="non-terminal residue" evidence="3">
    <location>
        <position position="1"/>
    </location>
</feature>
<dbReference type="AlphaFoldDB" id="A0A9P8T6U4"/>
<dbReference type="SUPFAM" id="SSF144000">
    <property type="entry name" value="Oxysterol-binding protein-like"/>
    <property type="match status" value="1"/>
</dbReference>
<dbReference type="PANTHER" id="PTHR10972:SF205">
    <property type="entry name" value="OXYSTEROL-BINDING PROTEIN 1"/>
    <property type="match status" value="1"/>
</dbReference>
<dbReference type="InterPro" id="IPR000648">
    <property type="entry name" value="Oxysterol-bd"/>
</dbReference>
<dbReference type="EMBL" id="JAEUBE010000164">
    <property type="protein sequence ID" value="KAH3667789.1"/>
    <property type="molecule type" value="Genomic_DNA"/>
</dbReference>
<protein>
    <submittedName>
        <fullName evidence="3">Uncharacterized protein</fullName>
    </submittedName>
</protein>
<dbReference type="PANTHER" id="PTHR10972">
    <property type="entry name" value="OXYSTEROL-BINDING PROTEIN-RELATED"/>
    <property type="match status" value="1"/>
</dbReference>
<sequence length="98" mass="11210">NHTTGDYCVLHYKARGWTSAGAYEVKGEVYNKDNKKLWILGGHWNEALYAKKVTKKNDEDMTIDKTKSSVGKSIDEPKFDGSKFLIWRANDIPDIPFN</sequence>
<dbReference type="GO" id="GO:0097038">
    <property type="term" value="C:perinuclear endoplasmic reticulum"/>
    <property type="evidence" value="ECO:0007669"/>
    <property type="project" value="TreeGrafter"/>
</dbReference>
<dbReference type="RefSeq" id="XP_046062348.1">
    <property type="nucleotide sequence ID" value="XM_046203672.1"/>
</dbReference>
<dbReference type="GO" id="GO:0005635">
    <property type="term" value="C:nuclear envelope"/>
    <property type="evidence" value="ECO:0007669"/>
    <property type="project" value="TreeGrafter"/>
</dbReference>
<name>A0A9P8T6U4_9ASCO</name>
<keyword evidence="2" id="KW-0597">Phosphoprotein</keyword>
<dbReference type="GO" id="GO:0034727">
    <property type="term" value="P:piecemeal microautophagy of the nucleus"/>
    <property type="evidence" value="ECO:0007669"/>
    <property type="project" value="TreeGrafter"/>
</dbReference>